<comment type="caution">
    <text evidence="1">The sequence shown here is derived from an EMBL/GenBank/DDBJ whole genome shotgun (WGS) entry which is preliminary data.</text>
</comment>
<dbReference type="EMBL" id="JAGKQM010000014">
    <property type="protein sequence ID" value="KAH0883790.1"/>
    <property type="molecule type" value="Genomic_DNA"/>
</dbReference>
<evidence type="ECO:0000313" key="2">
    <source>
        <dbReference type="Proteomes" id="UP000824890"/>
    </source>
</evidence>
<sequence>MYHGLITRSPVASGGFCIAAQLTLVCAFRRTGHMLAVGIMVPKVTLVRQFRLNFSLYVSGPMARAGVPRSSISCISIPLFKSNILFSNHFISRITTNCPRLANAFSAKSFTNIRLISVCTAPFVTNGAMFSNTMQRLFMVARHISLHFISVESEFIVSIKNGRISDEATGNCAFVRDDNDRRSSAKPCLVDWTRTSTFLGSFEHIPAFAISALFLK</sequence>
<proteinExistence type="predicted"/>
<name>A0ABQ7ZU59_BRANA</name>
<evidence type="ECO:0000313" key="1">
    <source>
        <dbReference type="EMBL" id="KAH0883790.1"/>
    </source>
</evidence>
<dbReference type="Proteomes" id="UP000824890">
    <property type="component" value="Unassembled WGS sequence"/>
</dbReference>
<gene>
    <name evidence="1" type="ORF">HID58_059886</name>
</gene>
<accession>A0ABQ7ZU59</accession>
<organism evidence="1 2">
    <name type="scientific">Brassica napus</name>
    <name type="common">Rape</name>
    <dbReference type="NCBI Taxonomy" id="3708"/>
    <lineage>
        <taxon>Eukaryota</taxon>
        <taxon>Viridiplantae</taxon>
        <taxon>Streptophyta</taxon>
        <taxon>Embryophyta</taxon>
        <taxon>Tracheophyta</taxon>
        <taxon>Spermatophyta</taxon>
        <taxon>Magnoliopsida</taxon>
        <taxon>eudicotyledons</taxon>
        <taxon>Gunneridae</taxon>
        <taxon>Pentapetalae</taxon>
        <taxon>rosids</taxon>
        <taxon>malvids</taxon>
        <taxon>Brassicales</taxon>
        <taxon>Brassicaceae</taxon>
        <taxon>Brassiceae</taxon>
        <taxon>Brassica</taxon>
    </lineage>
</organism>
<protein>
    <submittedName>
        <fullName evidence="1">Uncharacterized protein</fullName>
    </submittedName>
</protein>
<reference evidence="1 2" key="1">
    <citation type="submission" date="2021-05" db="EMBL/GenBank/DDBJ databases">
        <title>Genome Assembly of Synthetic Allotetraploid Brassica napus Reveals Homoeologous Exchanges between Subgenomes.</title>
        <authorList>
            <person name="Davis J.T."/>
        </authorList>
    </citation>
    <scope>NUCLEOTIDE SEQUENCE [LARGE SCALE GENOMIC DNA]</scope>
    <source>
        <strain evidence="2">cv. Da-Ae</strain>
        <tissue evidence="1">Seedling</tissue>
    </source>
</reference>
<keyword evidence="2" id="KW-1185">Reference proteome</keyword>